<sequence>MSAVEIKKGIYWVGAVDWDIREFHGPSYHTTRGTTYNAYLIIDDKITLVDLVDADFVDVMLDNIREIVDPSKIDYVVVNHVEPDHSGAFPTLMKYAKNAKVFCSKNGKDAMLHHYFGDYSYEVVKTGDVIELGKRTIKFVEAPMLHWPDSMFSYVEEESLLFPNDAFGQHLASTGRFDDENDMCTIMEEAKRYYANILMPFSALVVRKIEEIVKMGLKIDMIAPSHGIIWRSSPEKIIEKYMQWGKGETTKKAVIAYDTMWFSTEKMARSIIEGLSSEGVETKLYKISRSDVNDIMTDILDAKAVLVASSTINNTMLPDVAYFLEELVGLRPVKKIGASFGSYGWGKGAVANIEKRIKDAGISIVKEGLQIKYVPTEEDLKACYEFGKEIGKMIE</sequence>
<reference evidence="3 4" key="1">
    <citation type="submission" date="2021-06" db="EMBL/GenBank/DDBJ databases">
        <authorList>
            <person name="Sun Q."/>
            <person name="Li D."/>
        </authorList>
    </citation>
    <scope>NUCLEOTIDE SEQUENCE [LARGE SCALE GENOMIC DNA]</scope>
    <source>
        <strain evidence="3 4">MSJ-5</strain>
    </source>
</reference>
<dbReference type="EMBL" id="JAHLQK010000004">
    <property type="protein sequence ID" value="MBU5676970.1"/>
    <property type="molecule type" value="Genomic_DNA"/>
</dbReference>
<dbReference type="InterPro" id="IPR016440">
    <property type="entry name" value="Rubredoxin-O_OxRdtase"/>
</dbReference>
<protein>
    <submittedName>
        <fullName evidence="3">Flavodoxin domain-containing protein</fullName>
    </submittedName>
</protein>
<dbReference type="RefSeq" id="WP_216417347.1">
    <property type="nucleotide sequence ID" value="NZ_JAHLQK010000004.1"/>
</dbReference>
<evidence type="ECO:0000259" key="2">
    <source>
        <dbReference type="PROSITE" id="PS50902"/>
    </source>
</evidence>
<dbReference type="InterPro" id="IPR045761">
    <property type="entry name" value="ODP_dom"/>
</dbReference>
<dbReference type="Pfam" id="PF00258">
    <property type="entry name" value="Flavodoxin_1"/>
    <property type="match status" value="1"/>
</dbReference>
<feature type="domain" description="Flavodoxin-like" evidence="2">
    <location>
        <begin position="253"/>
        <end position="391"/>
    </location>
</feature>
<dbReference type="CDD" id="cd07709">
    <property type="entry name" value="flavodiiron_proteins_MBL-fold"/>
    <property type="match status" value="1"/>
</dbReference>
<dbReference type="PANTHER" id="PTHR43717:SF1">
    <property type="entry name" value="ANAEROBIC NITRIC OXIDE REDUCTASE FLAVORUBREDOXIN"/>
    <property type="match status" value="1"/>
</dbReference>
<evidence type="ECO:0000313" key="3">
    <source>
        <dbReference type="EMBL" id="MBU5676970.1"/>
    </source>
</evidence>
<evidence type="ECO:0000313" key="4">
    <source>
        <dbReference type="Proteomes" id="UP000779508"/>
    </source>
</evidence>
<evidence type="ECO:0000256" key="1">
    <source>
        <dbReference type="ARBA" id="ARBA00007121"/>
    </source>
</evidence>
<dbReference type="PANTHER" id="PTHR43717">
    <property type="entry name" value="ANAEROBIC NITRIC OXIDE REDUCTASE FLAVORUBREDOXIN"/>
    <property type="match status" value="1"/>
</dbReference>
<comment type="caution">
    <text evidence="3">The sequence shown here is derived from an EMBL/GenBank/DDBJ whole genome shotgun (WGS) entry which is preliminary data.</text>
</comment>
<organism evidence="3 4">
    <name type="scientific">Alkaliphilus flagellatus</name>
    <dbReference type="NCBI Taxonomy" id="2841507"/>
    <lineage>
        <taxon>Bacteria</taxon>
        <taxon>Bacillati</taxon>
        <taxon>Bacillota</taxon>
        <taxon>Clostridia</taxon>
        <taxon>Peptostreptococcales</taxon>
        <taxon>Natronincolaceae</taxon>
        <taxon>Alkaliphilus</taxon>
    </lineage>
</organism>
<dbReference type="PROSITE" id="PS50902">
    <property type="entry name" value="FLAVODOXIN_LIKE"/>
    <property type="match status" value="1"/>
</dbReference>
<accession>A0ABS6G3A1</accession>
<dbReference type="Proteomes" id="UP000779508">
    <property type="component" value="Unassembled WGS sequence"/>
</dbReference>
<dbReference type="PIRSF" id="PIRSF005243">
    <property type="entry name" value="ROO"/>
    <property type="match status" value="1"/>
</dbReference>
<dbReference type="Pfam" id="PF19583">
    <property type="entry name" value="ODP"/>
    <property type="match status" value="1"/>
</dbReference>
<dbReference type="SMART" id="SM00849">
    <property type="entry name" value="Lactamase_B"/>
    <property type="match status" value="1"/>
</dbReference>
<dbReference type="InterPro" id="IPR001279">
    <property type="entry name" value="Metallo-B-lactamas"/>
</dbReference>
<gene>
    <name evidence="3" type="ORF">KQI88_11140</name>
</gene>
<proteinExistence type="inferred from homology"/>
<comment type="similarity">
    <text evidence="1">In the N-terminal section; belongs to the zinc metallo-hydrolase group 3 family.</text>
</comment>
<dbReference type="InterPro" id="IPR008254">
    <property type="entry name" value="Flavodoxin/NO_synth"/>
</dbReference>
<keyword evidence="4" id="KW-1185">Reference proteome</keyword>
<name>A0ABS6G3A1_9FIRM</name>